<protein>
    <recommendedName>
        <fullName evidence="14">Voltage-gated hydrogen channel 1</fullName>
    </recommendedName>
</protein>
<accession>A0AAV2TXB3</accession>
<dbReference type="GO" id="GO:0005886">
    <property type="term" value="C:plasma membrane"/>
    <property type="evidence" value="ECO:0007669"/>
    <property type="project" value="UniProtKB-SubCell"/>
</dbReference>
<feature type="transmembrane region" description="Helical" evidence="11">
    <location>
        <begin position="183"/>
        <end position="201"/>
    </location>
</feature>
<evidence type="ECO:0000256" key="2">
    <source>
        <dbReference type="ARBA" id="ARBA00022448"/>
    </source>
</evidence>
<evidence type="ECO:0000256" key="7">
    <source>
        <dbReference type="ARBA" id="ARBA00023065"/>
    </source>
</evidence>
<dbReference type="PANTHER" id="PTHR46480:SF1">
    <property type="entry name" value="VOLTAGE-GATED HYDROGEN CHANNEL 1"/>
    <property type="match status" value="1"/>
</dbReference>
<dbReference type="GO" id="GO:0034702">
    <property type="term" value="C:monoatomic ion channel complex"/>
    <property type="evidence" value="ECO:0007669"/>
    <property type="project" value="UniProtKB-KW"/>
</dbReference>
<keyword evidence="4 11" id="KW-0812">Transmembrane</keyword>
<dbReference type="PANTHER" id="PTHR46480">
    <property type="entry name" value="F20B24.22"/>
    <property type="match status" value="1"/>
</dbReference>
<feature type="transmembrane region" description="Helical" evidence="11">
    <location>
        <begin position="133"/>
        <end position="152"/>
    </location>
</feature>
<sequence>MQYEAHKSYRDSKMQNHEENDPNLVAQRQSLLRARRPGRCTRCRRRLNEVFVMRKYYKVVMGLTGLEAFLVIVRMILETESLRYPPGSTQTALLDTQLAMFCISICILLLFVIEQPFKWWAIGSRKFCHSVSMVVDCIVCFTCFGLNVYNIWRNATKTNMETASPQQLALCGLTHITTPPDTSSTFAVVSGLSIIFRLWCIRRYIDRVVQRTTDGLSKQMAAIQRERDEADFRTNQLEAILREQTTMTRSTRKGRDQLSSAYYHSKQPGKPSPSLAQSTPRMSNRPQPI</sequence>
<feature type="transmembrane region" description="Helical" evidence="11">
    <location>
        <begin position="56"/>
        <end position="77"/>
    </location>
</feature>
<keyword evidence="6 11" id="KW-1133">Transmembrane helix</keyword>
<comment type="subcellular location">
    <subcellularLocation>
        <location evidence="1">Cell membrane</location>
        <topology evidence="1">Multi-pass membrane protein</topology>
    </subcellularLocation>
</comment>
<evidence type="ECO:0008006" key="14">
    <source>
        <dbReference type="Google" id="ProtNLM"/>
    </source>
</evidence>
<evidence type="ECO:0000256" key="9">
    <source>
        <dbReference type="ARBA" id="ARBA00023303"/>
    </source>
</evidence>
<name>A0AAV2TXB3_CALDB</name>
<keyword evidence="5" id="KW-0851">Voltage-gated channel</keyword>
<dbReference type="AlphaFoldDB" id="A0AAV2TXB3"/>
<organism evidence="12 13">
    <name type="scientific">Calicophoron daubneyi</name>
    <name type="common">Rumen fluke</name>
    <name type="synonym">Paramphistomum daubneyi</name>
    <dbReference type="NCBI Taxonomy" id="300641"/>
    <lineage>
        <taxon>Eukaryota</taxon>
        <taxon>Metazoa</taxon>
        <taxon>Spiralia</taxon>
        <taxon>Lophotrochozoa</taxon>
        <taxon>Platyhelminthes</taxon>
        <taxon>Trematoda</taxon>
        <taxon>Digenea</taxon>
        <taxon>Plagiorchiida</taxon>
        <taxon>Pronocephalata</taxon>
        <taxon>Paramphistomoidea</taxon>
        <taxon>Paramphistomidae</taxon>
        <taxon>Calicophoron</taxon>
    </lineage>
</organism>
<evidence type="ECO:0000256" key="5">
    <source>
        <dbReference type="ARBA" id="ARBA00022882"/>
    </source>
</evidence>
<dbReference type="EMBL" id="CAXLJL010000856">
    <property type="protein sequence ID" value="CAL5141363.1"/>
    <property type="molecule type" value="Genomic_DNA"/>
</dbReference>
<feature type="region of interest" description="Disordered" evidence="10">
    <location>
        <begin position="1"/>
        <end position="20"/>
    </location>
</feature>
<feature type="region of interest" description="Disordered" evidence="10">
    <location>
        <begin position="244"/>
        <end position="289"/>
    </location>
</feature>
<feature type="compositionally biased region" description="Polar residues" evidence="10">
    <location>
        <begin position="274"/>
        <end position="289"/>
    </location>
</feature>
<evidence type="ECO:0000256" key="8">
    <source>
        <dbReference type="ARBA" id="ARBA00023136"/>
    </source>
</evidence>
<keyword evidence="3" id="KW-1003">Cell membrane</keyword>
<keyword evidence="9" id="KW-0407">Ion channel</keyword>
<evidence type="ECO:0000256" key="1">
    <source>
        <dbReference type="ARBA" id="ARBA00004651"/>
    </source>
</evidence>
<dbReference type="Gene3D" id="1.20.120.350">
    <property type="entry name" value="Voltage-gated potassium channels. Chain C"/>
    <property type="match status" value="1"/>
</dbReference>
<evidence type="ECO:0000256" key="10">
    <source>
        <dbReference type="SAM" id="MobiDB-lite"/>
    </source>
</evidence>
<keyword evidence="7" id="KW-0406">Ion transport</keyword>
<evidence type="ECO:0000256" key="3">
    <source>
        <dbReference type="ARBA" id="ARBA00022475"/>
    </source>
</evidence>
<evidence type="ECO:0000313" key="13">
    <source>
        <dbReference type="Proteomes" id="UP001497525"/>
    </source>
</evidence>
<keyword evidence="2" id="KW-0813">Transport</keyword>
<keyword evidence="8 11" id="KW-0472">Membrane</keyword>
<dbReference type="InterPro" id="IPR027359">
    <property type="entry name" value="Volt_channel_dom_sf"/>
</dbReference>
<feature type="transmembrane region" description="Helical" evidence="11">
    <location>
        <begin position="97"/>
        <end position="113"/>
    </location>
</feature>
<gene>
    <name evidence="12" type="ORF">CDAUBV1_LOCUS16613</name>
</gene>
<dbReference type="Proteomes" id="UP001497525">
    <property type="component" value="Unassembled WGS sequence"/>
</dbReference>
<comment type="caution">
    <text evidence="12">The sequence shown here is derived from an EMBL/GenBank/DDBJ whole genome shotgun (WGS) entry which is preliminary data.</text>
</comment>
<proteinExistence type="predicted"/>
<evidence type="ECO:0000256" key="6">
    <source>
        <dbReference type="ARBA" id="ARBA00022989"/>
    </source>
</evidence>
<evidence type="ECO:0000256" key="4">
    <source>
        <dbReference type="ARBA" id="ARBA00022692"/>
    </source>
</evidence>
<evidence type="ECO:0000313" key="12">
    <source>
        <dbReference type="EMBL" id="CAL5141363.1"/>
    </source>
</evidence>
<reference evidence="12" key="1">
    <citation type="submission" date="2024-06" db="EMBL/GenBank/DDBJ databases">
        <authorList>
            <person name="Liu X."/>
            <person name="Lenzi L."/>
            <person name="Haldenby T S."/>
            <person name="Uol C."/>
        </authorList>
    </citation>
    <scope>NUCLEOTIDE SEQUENCE</scope>
</reference>
<evidence type="ECO:0000256" key="11">
    <source>
        <dbReference type="SAM" id="Phobius"/>
    </source>
</evidence>
<dbReference type="GO" id="GO:0030171">
    <property type="term" value="F:voltage-gated proton channel activity"/>
    <property type="evidence" value="ECO:0007669"/>
    <property type="project" value="InterPro"/>
</dbReference>
<dbReference type="InterPro" id="IPR031846">
    <property type="entry name" value="Hvcn1"/>
</dbReference>